<protein>
    <submittedName>
        <fullName evidence="2">Uncharacterized protein</fullName>
    </submittedName>
</protein>
<keyword evidence="1" id="KW-0472">Membrane</keyword>
<organism evidence="2 3">
    <name type="scientific">Phytophthora infestans</name>
    <name type="common">Potato late blight agent</name>
    <name type="synonym">Botrytis infestans</name>
    <dbReference type="NCBI Taxonomy" id="4787"/>
    <lineage>
        <taxon>Eukaryota</taxon>
        <taxon>Sar</taxon>
        <taxon>Stramenopiles</taxon>
        <taxon>Oomycota</taxon>
        <taxon>Peronosporomycetes</taxon>
        <taxon>Peronosporales</taxon>
        <taxon>Peronosporaceae</taxon>
        <taxon>Phytophthora</taxon>
    </lineage>
</organism>
<comment type="caution">
    <text evidence="2">The sequence shown here is derived from an EMBL/GenBank/DDBJ whole genome shotgun (WGS) entry which is preliminary data.</text>
</comment>
<evidence type="ECO:0000256" key="1">
    <source>
        <dbReference type="SAM" id="Phobius"/>
    </source>
</evidence>
<evidence type="ECO:0000313" key="3">
    <source>
        <dbReference type="Proteomes" id="UP000704712"/>
    </source>
</evidence>
<dbReference type="EMBL" id="JAACNO010001008">
    <property type="protein sequence ID" value="KAF4143456.1"/>
    <property type="molecule type" value="Genomic_DNA"/>
</dbReference>
<keyword evidence="1" id="KW-1133">Transmembrane helix</keyword>
<dbReference type="AlphaFoldDB" id="A0A8S9UR97"/>
<keyword evidence="1" id="KW-0812">Transmembrane</keyword>
<accession>A0A8S9UR97</accession>
<dbReference type="Proteomes" id="UP000704712">
    <property type="component" value="Unassembled WGS sequence"/>
</dbReference>
<feature type="transmembrane region" description="Helical" evidence="1">
    <location>
        <begin position="25"/>
        <end position="50"/>
    </location>
</feature>
<name>A0A8S9UR97_PHYIN</name>
<proteinExistence type="predicted"/>
<sequence>MNTRFFRLCNAPIAFNLSQCLHLCFVGYLLFMVAALAPVMGFMTLLYVGISASRWITWLHRWECSFSSHASNVVLEARIFRIQDEVKKVILQAHFYSVKHVDLFKDQDREASMSTLL</sequence>
<evidence type="ECO:0000313" key="2">
    <source>
        <dbReference type="EMBL" id="KAF4143456.1"/>
    </source>
</evidence>
<reference evidence="2" key="1">
    <citation type="submission" date="2020-03" db="EMBL/GenBank/DDBJ databases">
        <title>Hybrid Assembly of Korean Phytophthora infestans isolates.</title>
        <authorList>
            <person name="Prokchorchik M."/>
            <person name="Lee Y."/>
            <person name="Seo J."/>
            <person name="Cho J.-H."/>
            <person name="Park Y.-E."/>
            <person name="Jang D.-C."/>
            <person name="Im J.-S."/>
            <person name="Choi J.-G."/>
            <person name="Park H.-J."/>
            <person name="Lee G.-B."/>
            <person name="Lee Y.-G."/>
            <person name="Hong S.-Y."/>
            <person name="Cho K."/>
            <person name="Sohn K.H."/>
        </authorList>
    </citation>
    <scope>NUCLEOTIDE SEQUENCE</scope>
    <source>
        <strain evidence="2">KR_2_A2</strain>
    </source>
</reference>
<gene>
    <name evidence="2" type="ORF">GN958_ATG07353</name>
</gene>